<reference evidence="2" key="1">
    <citation type="submission" date="2016-11" db="EMBL/GenBank/DDBJ databases">
        <authorList>
            <person name="Varghese N."/>
            <person name="Submissions S."/>
        </authorList>
    </citation>
    <scope>NUCLEOTIDE SEQUENCE [LARGE SCALE GENOMIC DNA]</scope>
    <source>
        <strain evidence="2">DSM 16579</strain>
    </source>
</reference>
<evidence type="ECO:0000313" key="1">
    <source>
        <dbReference type="EMBL" id="SHG88615.1"/>
    </source>
</evidence>
<organism evidence="1 2">
    <name type="scientific">Marinomonas polaris DSM 16579</name>
    <dbReference type="NCBI Taxonomy" id="1122206"/>
    <lineage>
        <taxon>Bacteria</taxon>
        <taxon>Pseudomonadati</taxon>
        <taxon>Pseudomonadota</taxon>
        <taxon>Gammaproteobacteria</taxon>
        <taxon>Oceanospirillales</taxon>
        <taxon>Oceanospirillaceae</taxon>
        <taxon>Marinomonas</taxon>
    </lineage>
</organism>
<keyword evidence="1" id="KW-0830">Ubiquinone</keyword>
<proteinExistence type="predicted"/>
<dbReference type="STRING" id="1122206.SAMN02745753_04656"/>
<accession>A0A1M5NGQ4</accession>
<dbReference type="Proteomes" id="UP000184517">
    <property type="component" value="Unassembled WGS sequence"/>
</dbReference>
<dbReference type="EMBL" id="FQVF01000039">
    <property type="protein sequence ID" value="SHG88615.1"/>
    <property type="molecule type" value="Genomic_DNA"/>
</dbReference>
<evidence type="ECO:0000313" key="2">
    <source>
        <dbReference type="Proteomes" id="UP000184517"/>
    </source>
</evidence>
<keyword evidence="2" id="KW-1185">Reference proteome</keyword>
<dbReference type="AlphaFoldDB" id="A0A1M5NGQ4"/>
<protein>
    <submittedName>
        <fullName evidence="1">Ubiquinone biosynthesis protein UbiJ</fullName>
    </submittedName>
</protein>
<gene>
    <name evidence="1" type="ORF">SAMN02745753_04656</name>
</gene>
<name>A0A1M5NGQ4_9GAMM</name>
<sequence length="73" mass="8522">MLFQGNAQTLMTKNKVIRNFEFDWEGLLADHIGDLSAAALARRLRAQWSWGKELDNFVDEMERFGTLIYRAED</sequence>